<comment type="caution">
    <text evidence="3">The sequence shown here is derived from an EMBL/GenBank/DDBJ whole genome shotgun (WGS) entry which is preliminary data.</text>
</comment>
<organism evidence="3">
    <name type="scientific">Shewanella frigidimarina</name>
    <dbReference type="NCBI Taxonomy" id="56812"/>
    <lineage>
        <taxon>Bacteria</taxon>
        <taxon>Pseudomonadati</taxon>
        <taxon>Pseudomonadota</taxon>
        <taxon>Gammaproteobacteria</taxon>
        <taxon>Alteromonadales</taxon>
        <taxon>Shewanellaceae</taxon>
        <taxon>Shewanella</taxon>
    </lineage>
</organism>
<evidence type="ECO:0000256" key="1">
    <source>
        <dbReference type="ARBA" id="ARBA00022801"/>
    </source>
</evidence>
<keyword evidence="1" id="KW-0378">Hydrolase</keyword>
<dbReference type="EMBL" id="LRDC01000071">
    <property type="protein sequence ID" value="KVX00083.1"/>
    <property type="molecule type" value="Genomic_DNA"/>
</dbReference>
<dbReference type="SUPFAM" id="SSF81606">
    <property type="entry name" value="PP2C-like"/>
    <property type="match status" value="1"/>
</dbReference>
<dbReference type="InterPro" id="IPR001932">
    <property type="entry name" value="PPM-type_phosphatase-like_dom"/>
</dbReference>
<accession>A0A125BDY2</accession>
<name>A0A125BDY2_SHEFR</name>
<dbReference type="Pfam" id="PF07228">
    <property type="entry name" value="SpoIIE"/>
    <property type="match status" value="1"/>
</dbReference>
<evidence type="ECO:0000313" key="3">
    <source>
        <dbReference type="EMBL" id="KVX00083.1"/>
    </source>
</evidence>
<sequence>MNIDRALANSIIDETLWFKTNLAVTLSEFHYYLIKKNGQVSCNFSSLCDEHYSRLYQQFQALSFQHSIAEILPLNDDGKVCWALPFGKESSLFDCIILLDLPEGTESQHVSSLYFKLLYQLKSFQFSEASSQLNAAQVWIRDEIEEISRLQQLMLPDKNIELSSVKMAYTYKAMKGAGGDYLDIVDLGKTRPEAQGDIGMIIADVSGHGPAAAVETAMIDAILRTFEPKDLSSSSSEVLNYINQHFFTKKPRGSFLTATVLRYNFNEKELVYANAGHPHAYLKKANRLVALDQGGIPIGVLREQNWDTYRVSVDVGDILFVYTDVVIETQNAHKELFGFDRLEKAISAAPDEPEAMLEYLEQKMKKFCGFSEFQDDLTMCAIQFI</sequence>
<dbReference type="PANTHER" id="PTHR43156">
    <property type="entry name" value="STAGE II SPORULATION PROTEIN E-RELATED"/>
    <property type="match status" value="1"/>
</dbReference>
<evidence type="ECO:0000259" key="2">
    <source>
        <dbReference type="SMART" id="SM00331"/>
    </source>
</evidence>
<evidence type="ECO:0000313" key="4">
    <source>
        <dbReference type="Proteomes" id="UP000055702"/>
    </source>
</evidence>
<dbReference type="Gene3D" id="3.60.40.10">
    <property type="entry name" value="PPM-type phosphatase domain"/>
    <property type="match status" value="1"/>
</dbReference>
<dbReference type="SMART" id="SM00331">
    <property type="entry name" value="PP2C_SIG"/>
    <property type="match status" value="1"/>
</dbReference>
<reference evidence="3 4" key="1">
    <citation type="submission" date="2016-01" db="EMBL/GenBank/DDBJ databases">
        <title>Draft genome of the antarctic isolate Shewanella frigidimarina Ag06-30.</title>
        <authorList>
            <person name="Parmeciano Di Noto G."/>
            <person name="Vazquez S."/>
            <person name="Mac Cormack W."/>
            <person name="Iriarte A."/>
            <person name="Quiroga C."/>
        </authorList>
    </citation>
    <scope>NUCLEOTIDE SEQUENCE [LARGE SCALE GENOMIC DNA]</scope>
    <source>
        <strain evidence="3 4">Ag06-30</strain>
    </source>
</reference>
<dbReference type="InterPro" id="IPR052016">
    <property type="entry name" value="Bact_Sigma-Reg"/>
</dbReference>
<dbReference type="Proteomes" id="UP000055702">
    <property type="component" value="Unassembled WGS sequence"/>
</dbReference>
<dbReference type="AlphaFoldDB" id="A0A125BDY2"/>
<dbReference type="GO" id="GO:0016791">
    <property type="term" value="F:phosphatase activity"/>
    <property type="evidence" value="ECO:0007669"/>
    <property type="project" value="TreeGrafter"/>
</dbReference>
<dbReference type="RefSeq" id="WP_059747785.1">
    <property type="nucleotide sequence ID" value="NZ_LRDC01000071.1"/>
</dbReference>
<protein>
    <recommendedName>
        <fullName evidence="2">PPM-type phosphatase domain-containing protein</fullName>
    </recommendedName>
</protein>
<proteinExistence type="predicted"/>
<gene>
    <name evidence="3" type="ORF">AWJ07_09720</name>
</gene>
<feature type="domain" description="PPM-type phosphatase" evidence="2">
    <location>
        <begin position="162"/>
        <end position="384"/>
    </location>
</feature>
<dbReference type="PANTHER" id="PTHR43156:SF2">
    <property type="entry name" value="STAGE II SPORULATION PROTEIN E"/>
    <property type="match status" value="1"/>
</dbReference>
<dbReference type="InterPro" id="IPR036457">
    <property type="entry name" value="PPM-type-like_dom_sf"/>
</dbReference>